<gene>
    <name evidence="11" type="ORF">FSB75_12940</name>
</gene>
<keyword evidence="4" id="KW-1133">Transmembrane helix</keyword>
<sequence>MELKTITTNTPEYEAMIALRTKVLLDPIGIPRSYINPEKERSDVLIGAYEEDNLIGCCILTAVDENTLQLRQMAVDTVLQQKGIGAAILAFAENIAKERGYKMLMMHARDAVIGFYQKCGYQICGEQFFEVGIGHHKMQKQLS</sequence>
<dbReference type="Proteomes" id="UP000321204">
    <property type="component" value="Chromosome"/>
</dbReference>
<dbReference type="Gene3D" id="3.40.630.30">
    <property type="match status" value="1"/>
</dbReference>
<evidence type="ECO:0000256" key="8">
    <source>
        <dbReference type="ARBA" id="ARBA00038470"/>
    </source>
</evidence>
<dbReference type="PANTHER" id="PTHR13947:SF51">
    <property type="entry name" value="N-ACETYLTRANSFERASE 14-RELATED"/>
    <property type="match status" value="1"/>
</dbReference>
<feature type="domain" description="N-acetyltransferase" evidence="10">
    <location>
        <begin position="1"/>
        <end position="143"/>
    </location>
</feature>
<dbReference type="GO" id="GO:0008080">
    <property type="term" value="F:N-acetyltransferase activity"/>
    <property type="evidence" value="ECO:0007669"/>
    <property type="project" value="InterPro"/>
</dbReference>
<dbReference type="EMBL" id="CP042433">
    <property type="protein sequence ID" value="QEC58523.1"/>
    <property type="molecule type" value="Genomic_DNA"/>
</dbReference>
<evidence type="ECO:0000256" key="9">
    <source>
        <dbReference type="ARBA" id="ARBA00040241"/>
    </source>
</evidence>
<dbReference type="InterPro" id="IPR050769">
    <property type="entry name" value="NAT_camello-type"/>
</dbReference>
<comment type="function">
    <text evidence="7">Probable acetyltransferase.</text>
</comment>
<keyword evidence="5" id="KW-0472">Membrane</keyword>
<dbReference type="GO" id="GO:0016020">
    <property type="term" value="C:membrane"/>
    <property type="evidence" value="ECO:0007669"/>
    <property type="project" value="UniProtKB-SubCell"/>
</dbReference>
<keyword evidence="12" id="KW-1185">Reference proteome</keyword>
<name>A0A5B8UPK4_9BACT</name>
<dbReference type="Pfam" id="PF13673">
    <property type="entry name" value="Acetyltransf_10"/>
    <property type="match status" value="1"/>
</dbReference>
<comment type="similarity">
    <text evidence="8">Belongs to the camello family.</text>
</comment>
<evidence type="ECO:0000259" key="10">
    <source>
        <dbReference type="PROSITE" id="PS51186"/>
    </source>
</evidence>
<accession>A0A5B8UPK4</accession>
<evidence type="ECO:0000256" key="7">
    <source>
        <dbReference type="ARBA" id="ARBA00037582"/>
    </source>
</evidence>
<organism evidence="11 12">
    <name type="scientific">Flavisolibacter ginsenosidimutans</name>
    <dbReference type="NCBI Taxonomy" id="661481"/>
    <lineage>
        <taxon>Bacteria</taxon>
        <taxon>Pseudomonadati</taxon>
        <taxon>Bacteroidota</taxon>
        <taxon>Chitinophagia</taxon>
        <taxon>Chitinophagales</taxon>
        <taxon>Chitinophagaceae</taxon>
        <taxon>Flavisolibacter</taxon>
    </lineage>
</organism>
<keyword evidence="6" id="KW-0012">Acyltransferase</keyword>
<dbReference type="PANTHER" id="PTHR13947">
    <property type="entry name" value="GNAT FAMILY N-ACETYLTRANSFERASE"/>
    <property type="match status" value="1"/>
</dbReference>
<dbReference type="KEGG" id="fgg:FSB75_12940"/>
<dbReference type="PROSITE" id="PS51186">
    <property type="entry name" value="GNAT"/>
    <property type="match status" value="1"/>
</dbReference>
<dbReference type="OrthoDB" id="2352823at2"/>
<evidence type="ECO:0000256" key="4">
    <source>
        <dbReference type="ARBA" id="ARBA00022989"/>
    </source>
</evidence>
<protein>
    <recommendedName>
        <fullName evidence="9">Probable N-acetyltransferase 14</fullName>
    </recommendedName>
</protein>
<dbReference type="SUPFAM" id="SSF55729">
    <property type="entry name" value="Acyl-CoA N-acyltransferases (Nat)"/>
    <property type="match status" value="1"/>
</dbReference>
<comment type="subcellular location">
    <subcellularLocation>
        <location evidence="1">Membrane</location>
    </subcellularLocation>
</comment>
<dbReference type="AlphaFoldDB" id="A0A5B8UPK4"/>
<dbReference type="CDD" id="cd04301">
    <property type="entry name" value="NAT_SF"/>
    <property type="match status" value="1"/>
</dbReference>
<evidence type="ECO:0000256" key="6">
    <source>
        <dbReference type="ARBA" id="ARBA00023315"/>
    </source>
</evidence>
<evidence type="ECO:0000256" key="3">
    <source>
        <dbReference type="ARBA" id="ARBA00022692"/>
    </source>
</evidence>
<evidence type="ECO:0000256" key="2">
    <source>
        <dbReference type="ARBA" id="ARBA00022679"/>
    </source>
</evidence>
<keyword evidence="3" id="KW-0812">Transmembrane</keyword>
<evidence type="ECO:0000256" key="5">
    <source>
        <dbReference type="ARBA" id="ARBA00023136"/>
    </source>
</evidence>
<dbReference type="InterPro" id="IPR016181">
    <property type="entry name" value="Acyl_CoA_acyltransferase"/>
</dbReference>
<evidence type="ECO:0000313" key="12">
    <source>
        <dbReference type="Proteomes" id="UP000321204"/>
    </source>
</evidence>
<reference evidence="11 12" key="1">
    <citation type="journal article" date="2015" name="Int. J. Syst. Evol. Microbiol.">
        <title>Flavisolibacter ginsenosidimutans sp. nov., with ginsenoside-converting activity isolated from soil used for cultivating ginseng.</title>
        <authorList>
            <person name="Zhao Y."/>
            <person name="Liu Q."/>
            <person name="Kang M.S."/>
            <person name="Jin F."/>
            <person name="Yu H."/>
            <person name="Im W.T."/>
        </authorList>
    </citation>
    <scope>NUCLEOTIDE SEQUENCE [LARGE SCALE GENOMIC DNA]</scope>
    <source>
        <strain evidence="11 12">Gsoil 636</strain>
    </source>
</reference>
<evidence type="ECO:0000313" key="11">
    <source>
        <dbReference type="EMBL" id="QEC58523.1"/>
    </source>
</evidence>
<keyword evidence="2 11" id="KW-0808">Transferase</keyword>
<dbReference type="InterPro" id="IPR000182">
    <property type="entry name" value="GNAT_dom"/>
</dbReference>
<evidence type="ECO:0000256" key="1">
    <source>
        <dbReference type="ARBA" id="ARBA00004370"/>
    </source>
</evidence>
<proteinExistence type="inferred from homology"/>